<dbReference type="EMBL" id="ML977037">
    <property type="protein sequence ID" value="KAF1949476.1"/>
    <property type="molecule type" value="Genomic_DNA"/>
</dbReference>
<protein>
    <submittedName>
        <fullName evidence="1">Uncharacterized protein</fullName>
    </submittedName>
</protein>
<keyword evidence="2" id="KW-1185">Reference proteome</keyword>
<organism evidence="1 2">
    <name type="scientific">Byssothecium circinans</name>
    <dbReference type="NCBI Taxonomy" id="147558"/>
    <lineage>
        <taxon>Eukaryota</taxon>
        <taxon>Fungi</taxon>
        <taxon>Dikarya</taxon>
        <taxon>Ascomycota</taxon>
        <taxon>Pezizomycotina</taxon>
        <taxon>Dothideomycetes</taxon>
        <taxon>Pleosporomycetidae</taxon>
        <taxon>Pleosporales</taxon>
        <taxon>Massarineae</taxon>
        <taxon>Massarinaceae</taxon>
        <taxon>Byssothecium</taxon>
    </lineage>
</organism>
<proteinExistence type="predicted"/>
<accession>A0A6A5TFB7</accession>
<reference evidence="1" key="1">
    <citation type="journal article" date="2020" name="Stud. Mycol.">
        <title>101 Dothideomycetes genomes: a test case for predicting lifestyles and emergence of pathogens.</title>
        <authorList>
            <person name="Haridas S."/>
            <person name="Albert R."/>
            <person name="Binder M."/>
            <person name="Bloem J."/>
            <person name="Labutti K."/>
            <person name="Salamov A."/>
            <person name="Andreopoulos B."/>
            <person name="Baker S."/>
            <person name="Barry K."/>
            <person name="Bills G."/>
            <person name="Bluhm B."/>
            <person name="Cannon C."/>
            <person name="Castanera R."/>
            <person name="Culley D."/>
            <person name="Daum C."/>
            <person name="Ezra D."/>
            <person name="Gonzalez J."/>
            <person name="Henrissat B."/>
            <person name="Kuo A."/>
            <person name="Liang C."/>
            <person name="Lipzen A."/>
            <person name="Lutzoni F."/>
            <person name="Magnuson J."/>
            <person name="Mondo S."/>
            <person name="Nolan M."/>
            <person name="Ohm R."/>
            <person name="Pangilinan J."/>
            <person name="Park H.-J."/>
            <person name="Ramirez L."/>
            <person name="Alfaro M."/>
            <person name="Sun H."/>
            <person name="Tritt A."/>
            <person name="Yoshinaga Y."/>
            <person name="Zwiers L.-H."/>
            <person name="Turgeon B."/>
            <person name="Goodwin S."/>
            <person name="Spatafora J."/>
            <person name="Crous P."/>
            <person name="Grigoriev I."/>
        </authorList>
    </citation>
    <scope>NUCLEOTIDE SEQUENCE</scope>
    <source>
        <strain evidence="1">CBS 675.92</strain>
    </source>
</reference>
<dbReference type="AlphaFoldDB" id="A0A6A5TFB7"/>
<evidence type="ECO:0000313" key="1">
    <source>
        <dbReference type="EMBL" id="KAF1949476.1"/>
    </source>
</evidence>
<dbReference type="Proteomes" id="UP000800035">
    <property type="component" value="Unassembled WGS sequence"/>
</dbReference>
<gene>
    <name evidence="1" type="ORF">CC80DRAFT_497502</name>
</gene>
<sequence length="66" mass="7768">MKELRRSIHLFAIVKRRALLRDCLLCDFIVILSPPQSDHPTVHGAHFFQPILSRSNLTCRRTRTER</sequence>
<evidence type="ECO:0000313" key="2">
    <source>
        <dbReference type="Proteomes" id="UP000800035"/>
    </source>
</evidence>
<name>A0A6A5TFB7_9PLEO</name>